<protein>
    <submittedName>
        <fullName evidence="1">Uncharacterized protein</fullName>
    </submittedName>
</protein>
<evidence type="ECO:0000313" key="1">
    <source>
        <dbReference type="EMBL" id="GAA1571994.1"/>
    </source>
</evidence>
<accession>A0ABN2D7M9</accession>
<keyword evidence="2" id="KW-1185">Reference proteome</keyword>
<evidence type="ECO:0000313" key="2">
    <source>
        <dbReference type="Proteomes" id="UP001501470"/>
    </source>
</evidence>
<dbReference type="EMBL" id="BAAAQD010000048">
    <property type="protein sequence ID" value="GAA1571994.1"/>
    <property type="molecule type" value="Genomic_DNA"/>
</dbReference>
<reference evidence="1 2" key="1">
    <citation type="journal article" date="2019" name="Int. J. Syst. Evol. Microbiol.">
        <title>The Global Catalogue of Microorganisms (GCM) 10K type strain sequencing project: providing services to taxonomists for standard genome sequencing and annotation.</title>
        <authorList>
            <consortium name="The Broad Institute Genomics Platform"/>
            <consortium name="The Broad Institute Genome Sequencing Center for Infectious Disease"/>
            <person name="Wu L."/>
            <person name="Ma J."/>
        </authorList>
    </citation>
    <scope>NUCLEOTIDE SEQUENCE [LARGE SCALE GENOMIC DNA]</scope>
    <source>
        <strain evidence="1 2">JCM 15933</strain>
    </source>
</reference>
<comment type="caution">
    <text evidence="1">The sequence shown here is derived from an EMBL/GenBank/DDBJ whole genome shotgun (WGS) entry which is preliminary data.</text>
</comment>
<proteinExistence type="predicted"/>
<sequence>MGTSYETMMVVGEFAGVVSALTDLGADAWVVPAAAGRVAVLPREGEHGVADVDGLARSVSARLRTPVASHVVVDSDAVLMTVYRDGDRVHEYVSDRAALAGRYTGDGSETGVRFGGADPGVFAPFGVGSVDLDRLGVTLRGEFGTGTKVFAEFQHRLIVRAMNLDPAGLTTAFRWARQEDLPGAVRVKPAARAPRAAAGRTSVRVALVTALPLDADDVAAGQLIADATGGGPLPLRAVVGCAGVLHGAAGGAEIFMAHTRVRPRGATYYIEVQGAGGDRQQILDAVRQLWARALRDRFQLTTGQGPELITLTDEQFELGFARATAYCSTT</sequence>
<dbReference type="Proteomes" id="UP001501470">
    <property type="component" value="Unassembled WGS sequence"/>
</dbReference>
<dbReference type="RefSeq" id="WP_344514562.1">
    <property type="nucleotide sequence ID" value="NZ_BAAAQD010000048.1"/>
</dbReference>
<gene>
    <name evidence="1" type="ORF">GCM10009827_112490</name>
</gene>
<organism evidence="1 2">
    <name type="scientific">Dactylosporangium maewongense</name>
    <dbReference type="NCBI Taxonomy" id="634393"/>
    <lineage>
        <taxon>Bacteria</taxon>
        <taxon>Bacillati</taxon>
        <taxon>Actinomycetota</taxon>
        <taxon>Actinomycetes</taxon>
        <taxon>Micromonosporales</taxon>
        <taxon>Micromonosporaceae</taxon>
        <taxon>Dactylosporangium</taxon>
    </lineage>
</organism>
<name>A0ABN2D7M9_9ACTN</name>